<evidence type="ECO:0000313" key="1">
    <source>
        <dbReference type="EMBL" id="JAG95051.1"/>
    </source>
</evidence>
<dbReference type="PANTHER" id="PTHR33052">
    <property type="entry name" value="DUF4228 DOMAIN PROTEIN-RELATED"/>
    <property type="match status" value="1"/>
</dbReference>
<organism evidence="1">
    <name type="scientific">Araucaria cunninghamii</name>
    <name type="common">Hoop pine</name>
    <name type="synonym">Moreton Bay pine</name>
    <dbReference type="NCBI Taxonomy" id="56994"/>
    <lineage>
        <taxon>Eukaryota</taxon>
        <taxon>Viridiplantae</taxon>
        <taxon>Streptophyta</taxon>
        <taxon>Embryophyta</taxon>
        <taxon>Tracheophyta</taxon>
        <taxon>Spermatophyta</taxon>
        <taxon>Pinopsida</taxon>
        <taxon>Pinidae</taxon>
        <taxon>Conifers II</taxon>
        <taxon>Araucariales</taxon>
        <taxon>Araucariaceae</taxon>
        <taxon>Araucaria</taxon>
    </lineage>
</organism>
<dbReference type="EMBL" id="GCKF01041667">
    <property type="protein sequence ID" value="JAG95051.1"/>
    <property type="molecule type" value="Transcribed_RNA"/>
</dbReference>
<dbReference type="InterPro" id="IPR025322">
    <property type="entry name" value="PADRE_dom"/>
</dbReference>
<sequence length="226" mass="25312">MGNCRSRVSATAPFNVVKIVKLHGSGVEELQRAIKAAELMLENPQHFICHSSGLRTVGDGRYRVSAPLTAEEELRCGHLYFLLPMSKLRSPLSPSEMDSLQFRADKGSNNKKGTPLSRVRFSQASKIIPLLGDLVLLPPGYRQTAVITDTESSEEKKKEREFVLPKLQVEDGVLAEESWTLQRYKLSGSKSWKPVLESISESPRLLRPDRPALRNIKIPRLLLSQP</sequence>
<accession>A0A0D6QX77</accession>
<dbReference type="AlphaFoldDB" id="A0A0D6QX77"/>
<reference evidence="1" key="1">
    <citation type="submission" date="2015-03" db="EMBL/GenBank/DDBJ databases">
        <title>A transcriptome of Araucaria cunninghamii, an australian fine timber species.</title>
        <authorList>
            <person name="Jing Yi C.J.Y."/>
            <person name="Yin San L.Y.S."/>
            <person name="Abdul Karim S.S."/>
            <person name="Wan Azmi N.N."/>
            <person name="Hercus R.R."/>
            <person name="Croft L.L."/>
        </authorList>
    </citation>
    <scope>NUCLEOTIDE SEQUENCE</scope>
    <source>
        <strain evidence="1">MI0301</strain>
        <tissue evidence="1">Leaf</tissue>
    </source>
</reference>
<name>A0A0D6QX77_ARACU</name>
<protein>
    <recommendedName>
        <fullName evidence="2">DUF4228 domain-containing protein</fullName>
    </recommendedName>
</protein>
<proteinExistence type="predicted"/>
<evidence type="ECO:0008006" key="2">
    <source>
        <dbReference type="Google" id="ProtNLM"/>
    </source>
</evidence>
<dbReference type="Pfam" id="PF14009">
    <property type="entry name" value="PADRE"/>
    <property type="match status" value="1"/>
</dbReference>